<dbReference type="Gene3D" id="1.10.533.10">
    <property type="entry name" value="Death Domain, Fas"/>
    <property type="match status" value="1"/>
</dbReference>
<feature type="domain" description="CARD" evidence="1">
    <location>
        <begin position="3"/>
        <end position="94"/>
    </location>
</feature>
<dbReference type="Pfam" id="PF00619">
    <property type="entry name" value="CARD"/>
    <property type="match status" value="1"/>
</dbReference>
<dbReference type="Proteomes" id="UP000472267">
    <property type="component" value="Unassembled WGS sequence"/>
</dbReference>
<dbReference type="SMART" id="SM00114">
    <property type="entry name" value="CARD"/>
    <property type="match status" value="1"/>
</dbReference>
<dbReference type="PROSITE" id="PS50209">
    <property type="entry name" value="CARD"/>
    <property type="match status" value="1"/>
</dbReference>
<accession>A0A672JAT9</accession>
<dbReference type="Ensembl" id="ENSSFAT00005052020.1">
    <property type="protein sequence ID" value="ENSSFAP00005050384.1"/>
    <property type="gene ID" value="ENSSFAG00005024306.1"/>
</dbReference>
<proteinExistence type="predicted"/>
<dbReference type="InParanoid" id="A0A672JAT9"/>
<dbReference type="AlphaFoldDB" id="A0A672JAT9"/>
<dbReference type="SUPFAM" id="SSF47986">
    <property type="entry name" value="DEATH domain"/>
    <property type="match status" value="1"/>
</dbReference>
<dbReference type="InterPro" id="IPR011029">
    <property type="entry name" value="DEATH-like_dom_sf"/>
</dbReference>
<reference evidence="2" key="2">
    <citation type="submission" date="2025-09" db="UniProtKB">
        <authorList>
            <consortium name="Ensembl"/>
        </authorList>
    </citation>
    <scope>IDENTIFICATION</scope>
</reference>
<evidence type="ECO:0000259" key="1">
    <source>
        <dbReference type="PROSITE" id="PS50209"/>
    </source>
</evidence>
<evidence type="ECO:0000313" key="2">
    <source>
        <dbReference type="Ensembl" id="ENSSFAP00005050384.1"/>
    </source>
</evidence>
<keyword evidence="3" id="KW-1185">Reference proteome</keyword>
<name>A0A672JAT9_SALFA</name>
<reference evidence="2" key="1">
    <citation type="submission" date="2025-08" db="UniProtKB">
        <authorList>
            <consortium name="Ensembl"/>
        </authorList>
    </citation>
    <scope>IDENTIFICATION</scope>
</reference>
<dbReference type="GO" id="GO:0042981">
    <property type="term" value="P:regulation of apoptotic process"/>
    <property type="evidence" value="ECO:0007669"/>
    <property type="project" value="InterPro"/>
</dbReference>
<organism evidence="2 3">
    <name type="scientific">Salarias fasciatus</name>
    <name type="common">Jewelled blenny</name>
    <name type="synonym">Blennius fasciatus</name>
    <dbReference type="NCBI Taxonomy" id="181472"/>
    <lineage>
        <taxon>Eukaryota</taxon>
        <taxon>Metazoa</taxon>
        <taxon>Chordata</taxon>
        <taxon>Craniata</taxon>
        <taxon>Vertebrata</taxon>
        <taxon>Euteleostomi</taxon>
        <taxon>Actinopterygii</taxon>
        <taxon>Neopterygii</taxon>
        <taxon>Teleostei</taxon>
        <taxon>Neoteleostei</taxon>
        <taxon>Acanthomorphata</taxon>
        <taxon>Ovalentaria</taxon>
        <taxon>Blenniimorphae</taxon>
        <taxon>Blenniiformes</taxon>
        <taxon>Blennioidei</taxon>
        <taxon>Blenniidae</taxon>
        <taxon>Salariinae</taxon>
        <taxon>Salarias</taxon>
    </lineage>
</organism>
<sequence length="94" mass="10580">LDVASVEKKKLLSIRKGFIDRVSGSVVKDLLDILLQRGVINYNEKGQIQAKQQDRDISEALIDMMLKKGDSACKILIDAFCQLDRYLSSDLKLP</sequence>
<evidence type="ECO:0000313" key="3">
    <source>
        <dbReference type="Proteomes" id="UP000472267"/>
    </source>
</evidence>
<dbReference type="InterPro" id="IPR001315">
    <property type="entry name" value="CARD"/>
</dbReference>
<protein>
    <recommendedName>
        <fullName evidence="1">CARD domain-containing protein</fullName>
    </recommendedName>
</protein>